<dbReference type="GO" id="GO:0005634">
    <property type="term" value="C:nucleus"/>
    <property type="evidence" value="ECO:0007669"/>
    <property type="project" value="UniProtKB-SubCell"/>
</dbReference>
<dbReference type="InterPro" id="IPR057023">
    <property type="entry name" value="PTP-SAK"/>
</dbReference>
<gene>
    <name evidence="18" type="primary">LOC118410135</name>
</gene>
<dbReference type="EC" id="3.1.3.16" evidence="5"/>
<evidence type="ECO:0000256" key="11">
    <source>
        <dbReference type="ARBA" id="ARBA00048336"/>
    </source>
</evidence>
<sequence>MMQMLVELVYGLYMLVSCNQGPVSMAERPSSFSWVIQGKLCALAFPHRAENIRWLYKEGVRHLVSLTYRLPPVDSCPNLNSIHMKIEDFTPPTIEQVDRFIHIVESNSIIGEAVAVHCQWGRGRTGTMIACYFVKTRKISGQEAIEEIRRIRPGSIETYDQEKMVIQYYQQLKSRGEV</sequence>
<evidence type="ECO:0000256" key="13">
    <source>
        <dbReference type="ARBA" id="ARBA00068789"/>
    </source>
</evidence>
<dbReference type="InterPro" id="IPR003595">
    <property type="entry name" value="Tyr_Pase_cat"/>
</dbReference>
<dbReference type="Gene3D" id="3.90.190.10">
    <property type="entry name" value="Protein tyrosine phosphatase superfamily"/>
    <property type="match status" value="1"/>
</dbReference>
<dbReference type="InterPro" id="IPR000387">
    <property type="entry name" value="Tyr_Pase_dom"/>
</dbReference>
<dbReference type="InterPro" id="IPR050561">
    <property type="entry name" value="PTP"/>
</dbReference>
<dbReference type="InterPro" id="IPR016130">
    <property type="entry name" value="Tyr_Pase_AS"/>
</dbReference>
<evidence type="ECO:0000313" key="17">
    <source>
        <dbReference type="Proteomes" id="UP000001554"/>
    </source>
</evidence>
<dbReference type="RefSeq" id="XP_035667554.1">
    <property type="nucleotide sequence ID" value="XM_035811661.1"/>
</dbReference>
<dbReference type="SMART" id="SM00404">
    <property type="entry name" value="PTPc_motif"/>
    <property type="match status" value="1"/>
</dbReference>
<evidence type="ECO:0000313" key="18">
    <source>
        <dbReference type="RefSeq" id="XP_035667554.1"/>
    </source>
</evidence>
<keyword evidence="17" id="KW-1185">Reference proteome</keyword>
<dbReference type="PROSITE" id="PS00383">
    <property type="entry name" value="TYR_PHOSPHATASE_1"/>
    <property type="match status" value="1"/>
</dbReference>
<comment type="catalytic activity">
    <reaction evidence="11">
        <text>O-phospho-L-threonyl-[protein] + H2O = L-threonyl-[protein] + phosphate</text>
        <dbReference type="Rhea" id="RHEA:47004"/>
        <dbReference type="Rhea" id="RHEA-COMP:11060"/>
        <dbReference type="Rhea" id="RHEA-COMP:11605"/>
        <dbReference type="ChEBI" id="CHEBI:15377"/>
        <dbReference type="ChEBI" id="CHEBI:30013"/>
        <dbReference type="ChEBI" id="CHEBI:43474"/>
        <dbReference type="ChEBI" id="CHEBI:61977"/>
        <dbReference type="EC" id="3.1.3.16"/>
    </reaction>
</comment>
<dbReference type="Pfam" id="PF22784">
    <property type="entry name" value="PTP-SAK"/>
    <property type="match status" value="1"/>
</dbReference>
<dbReference type="KEGG" id="bfo:118410135"/>
<dbReference type="AlphaFoldDB" id="A0A9J7KP23"/>
<dbReference type="GO" id="GO:0005737">
    <property type="term" value="C:cytoplasm"/>
    <property type="evidence" value="ECO:0000318"/>
    <property type="project" value="GO_Central"/>
</dbReference>
<evidence type="ECO:0000256" key="7">
    <source>
        <dbReference type="ARBA" id="ARBA00022801"/>
    </source>
</evidence>
<dbReference type="InterPro" id="IPR020422">
    <property type="entry name" value="TYR_PHOSPHATASE_DUAL_dom"/>
</dbReference>
<dbReference type="PROSITE" id="PS50054">
    <property type="entry name" value="TYR_PHOSPHATASE_DUAL"/>
    <property type="match status" value="1"/>
</dbReference>
<dbReference type="OrthoDB" id="432447at2759"/>
<name>A0A9J7KP23_BRAFL</name>
<dbReference type="GO" id="GO:0060271">
    <property type="term" value="P:cilium assembly"/>
    <property type="evidence" value="ECO:0000318"/>
    <property type="project" value="GO_Central"/>
</dbReference>
<dbReference type="Proteomes" id="UP000001554">
    <property type="component" value="Chromosome 2"/>
</dbReference>
<dbReference type="EC" id="3.1.3.48" evidence="4"/>
<dbReference type="PANTHER" id="PTHR23339">
    <property type="entry name" value="TYROSINE SPECIFIC PROTEIN PHOSPHATASE AND DUAL SPECIFICITY PROTEIN PHOSPHATASE"/>
    <property type="match status" value="1"/>
</dbReference>
<comment type="catalytic activity">
    <reaction evidence="10">
        <text>O-phospho-L-seryl-[protein] + H2O = L-seryl-[protein] + phosphate</text>
        <dbReference type="Rhea" id="RHEA:20629"/>
        <dbReference type="Rhea" id="RHEA-COMP:9863"/>
        <dbReference type="Rhea" id="RHEA-COMP:11604"/>
        <dbReference type="ChEBI" id="CHEBI:15377"/>
        <dbReference type="ChEBI" id="CHEBI:29999"/>
        <dbReference type="ChEBI" id="CHEBI:43474"/>
        <dbReference type="ChEBI" id="CHEBI:83421"/>
        <dbReference type="EC" id="3.1.3.16"/>
    </reaction>
</comment>
<dbReference type="SMART" id="SM00195">
    <property type="entry name" value="DSPc"/>
    <property type="match status" value="1"/>
</dbReference>
<evidence type="ECO:0000256" key="9">
    <source>
        <dbReference type="ARBA" id="ARBA00023242"/>
    </source>
</evidence>
<feature type="domain" description="Tyrosine specific protein phosphatases" evidence="16">
    <location>
        <begin position="98"/>
        <end position="163"/>
    </location>
</feature>
<evidence type="ECO:0000256" key="12">
    <source>
        <dbReference type="ARBA" id="ARBA00053915"/>
    </source>
</evidence>
<accession>A0A9J7KP23</accession>
<evidence type="ECO:0000256" key="8">
    <source>
        <dbReference type="ARBA" id="ARBA00022912"/>
    </source>
</evidence>
<organism evidence="17 18">
    <name type="scientific">Branchiostoma floridae</name>
    <name type="common">Florida lancelet</name>
    <name type="synonym">Amphioxus</name>
    <dbReference type="NCBI Taxonomy" id="7739"/>
    <lineage>
        <taxon>Eukaryota</taxon>
        <taxon>Metazoa</taxon>
        <taxon>Chordata</taxon>
        <taxon>Cephalochordata</taxon>
        <taxon>Leptocardii</taxon>
        <taxon>Amphioxiformes</taxon>
        <taxon>Branchiostomatidae</taxon>
        <taxon>Branchiostoma</taxon>
    </lineage>
</organism>
<evidence type="ECO:0000256" key="6">
    <source>
        <dbReference type="ARBA" id="ARBA00022490"/>
    </source>
</evidence>
<protein>
    <recommendedName>
        <fullName evidence="13">Dual specificity protein phosphatase 23</fullName>
        <ecNumber evidence="5">3.1.3.16</ecNumber>
        <ecNumber evidence="4">3.1.3.48</ecNumber>
    </recommendedName>
    <alternativeName>
        <fullName evidence="14">Low molecular mass dual specificity phosphatase 3</fullName>
    </alternativeName>
</protein>
<keyword evidence="8" id="KW-0904">Protein phosphatase</keyword>
<keyword evidence="7" id="KW-0378">Hydrolase</keyword>
<dbReference type="InterPro" id="IPR029021">
    <property type="entry name" value="Prot-tyrosine_phosphatase-like"/>
</dbReference>
<evidence type="ECO:0000259" key="15">
    <source>
        <dbReference type="PROSITE" id="PS50054"/>
    </source>
</evidence>
<dbReference type="FunFam" id="3.90.190.10:FF:000063">
    <property type="entry name" value="Dual specificity phosphatase 23"/>
    <property type="match status" value="1"/>
</dbReference>
<evidence type="ECO:0000256" key="3">
    <source>
        <dbReference type="ARBA" id="ARBA00008601"/>
    </source>
</evidence>
<evidence type="ECO:0000256" key="14">
    <source>
        <dbReference type="ARBA" id="ARBA00081937"/>
    </source>
</evidence>
<reference evidence="18" key="2">
    <citation type="submission" date="2025-08" db="UniProtKB">
        <authorList>
            <consortium name="RefSeq"/>
        </authorList>
    </citation>
    <scope>IDENTIFICATION</scope>
    <source>
        <strain evidence="18">S238N-H82</strain>
        <tissue evidence="18">Testes</tissue>
    </source>
</reference>
<dbReference type="GO" id="GO:0004722">
    <property type="term" value="F:protein serine/threonine phosphatase activity"/>
    <property type="evidence" value="ECO:0007669"/>
    <property type="project" value="UniProtKB-EC"/>
</dbReference>
<dbReference type="SUPFAM" id="SSF52799">
    <property type="entry name" value="(Phosphotyrosine protein) phosphatases II"/>
    <property type="match status" value="1"/>
</dbReference>
<evidence type="ECO:0000256" key="10">
    <source>
        <dbReference type="ARBA" id="ARBA00047761"/>
    </source>
</evidence>
<dbReference type="GO" id="GO:0005829">
    <property type="term" value="C:cytosol"/>
    <property type="evidence" value="ECO:0007669"/>
    <property type="project" value="UniProtKB-SubCell"/>
</dbReference>
<dbReference type="GeneID" id="118410135"/>
<dbReference type="OMA" id="PAHYQYL"/>
<keyword evidence="6" id="KW-0963">Cytoplasm</keyword>
<dbReference type="CDD" id="cd14504">
    <property type="entry name" value="DUSP23"/>
    <property type="match status" value="1"/>
</dbReference>
<reference evidence="17" key="1">
    <citation type="journal article" date="2020" name="Nat. Ecol. Evol.">
        <title>Deeply conserved synteny resolves early events in vertebrate evolution.</title>
        <authorList>
            <person name="Simakov O."/>
            <person name="Marletaz F."/>
            <person name="Yue J.X."/>
            <person name="O'Connell B."/>
            <person name="Jenkins J."/>
            <person name="Brandt A."/>
            <person name="Calef R."/>
            <person name="Tung C.H."/>
            <person name="Huang T.K."/>
            <person name="Schmutz J."/>
            <person name="Satoh N."/>
            <person name="Yu J.K."/>
            <person name="Putnam N.H."/>
            <person name="Green R.E."/>
            <person name="Rokhsar D.S."/>
        </authorList>
    </citation>
    <scope>NUCLEOTIDE SEQUENCE [LARGE SCALE GENOMIC DNA]</scope>
    <source>
        <strain evidence="17">S238N-H82</strain>
    </source>
</reference>
<dbReference type="GO" id="GO:0004725">
    <property type="term" value="F:protein tyrosine phosphatase activity"/>
    <property type="evidence" value="ECO:0000318"/>
    <property type="project" value="GO_Central"/>
</dbReference>
<keyword evidence="9" id="KW-0539">Nucleus</keyword>
<evidence type="ECO:0000256" key="4">
    <source>
        <dbReference type="ARBA" id="ARBA00013064"/>
    </source>
</evidence>
<evidence type="ECO:0000256" key="1">
    <source>
        <dbReference type="ARBA" id="ARBA00004123"/>
    </source>
</evidence>
<comment type="subcellular location">
    <subcellularLocation>
        <location evidence="2">Cytoplasm</location>
        <location evidence="2">Cytosol</location>
    </subcellularLocation>
    <subcellularLocation>
        <location evidence="1">Nucleus</location>
    </subcellularLocation>
</comment>
<evidence type="ECO:0000256" key="5">
    <source>
        <dbReference type="ARBA" id="ARBA00013081"/>
    </source>
</evidence>
<comment type="similarity">
    <text evidence="3">Belongs to the protein-tyrosine phosphatase family. Non-receptor class dual specificity subfamily.</text>
</comment>
<feature type="domain" description="Tyrosine-protein phosphatase" evidence="15">
    <location>
        <begin position="31"/>
        <end position="178"/>
    </location>
</feature>
<comment type="function">
    <text evidence="12">Protein phosphatase that mediates dephosphorylation of proteins phosphorylated on Tyr and Ser/Thr residues. In vitro, it can dephosphorylate p44-ERK1 (MAPK3) but not p54 SAPK-beta (MAPK10) in vitro. Able to enhance activation of JNK and p38 (MAPK14).</text>
</comment>
<proteinExistence type="inferred from homology"/>
<dbReference type="PROSITE" id="PS50056">
    <property type="entry name" value="TYR_PHOSPHATASE_2"/>
    <property type="match status" value="1"/>
</dbReference>
<evidence type="ECO:0000259" key="16">
    <source>
        <dbReference type="PROSITE" id="PS50056"/>
    </source>
</evidence>
<evidence type="ECO:0000256" key="2">
    <source>
        <dbReference type="ARBA" id="ARBA00004514"/>
    </source>
</evidence>